<organism evidence="2 3">
    <name type="scientific">Longimycelium tulufanense</name>
    <dbReference type="NCBI Taxonomy" id="907463"/>
    <lineage>
        <taxon>Bacteria</taxon>
        <taxon>Bacillati</taxon>
        <taxon>Actinomycetota</taxon>
        <taxon>Actinomycetes</taxon>
        <taxon>Pseudonocardiales</taxon>
        <taxon>Pseudonocardiaceae</taxon>
        <taxon>Longimycelium</taxon>
    </lineage>
</organism>
<evidence type="ECO:0000313" key="3">
    <source>
        <dbReference type="Proteomes" id="UP000637578"/>
    </source>
</evidence>
<evidence type="ECO:0000256" key="1">
    <source>
        <dbReference type="SAM" id="MobiDB-lite"/>
    </source>
</evidence>
<dbReference type="Proteomes" id="UP000637578">
    <property type="component" value="Unassembled WGS sequence"/>
</dbReference>
<dbReference type="AlphaFoldDB" id="A0A8J3C7T5"/>
<dbReference type="SUPFAM" id="SSF52540">
    <property type="entry name" value="P-loop containing nucleoside triphosphate hydrolases"/>
    <property type="match status" value="1"/>
</dbReference>
<feature type="compositionally biased region" description="Basic and acidic residues" evidence="1">
    <location>
        <begin position="10"/>
        <end position="20"/>
    </location>
</feature>
<reference evidence="2" key="1">
    <citation type="journal article" date="2014" name="Int. J. Syst. Evol. Microbiol.">
        <title>Complete genome sequence of Corynebacterium casei LMG S-19264T (=DSM 44701T), isolated from a smear-ripened cheese.</title>
        <authorList>
            <consortium name="US DOE Joint Genome Institute (JGI-PGF)"/>
            <person name="Walter F."/>
            <person name="Albersmeier A."/>
            <person name="Kalinowski J."/>
            <person name="Ruckert C."/>
        </authorList>
    </citation>
    <scope>NUCLEOTIDE SEQUENCE</scope>
    <source>
        <strain evidence="2">CGMCC 4.5737</strain>
    </source>
</reference>
<gene>
    <name evidence="2" type="ORF">GCM10012275_22700</name>
</gene>
<feature type="region of interest" description="Disordered" evidence="1">
    <location>
        <begin position="1"/>
        <end position="20"/>
    </location>
</feature>
<evidence type="ECO:0000313" key="2">
    <source>
        <dbReference type="EMBL" id="GGM51232.1"/>
    </source>
</evidence>
<keyword evidence="3" id="KW-1185">Reference proteome</keyword>
<dbReference type="InterPro" id="IPR027417">
    <property type="entry name" value="P-loop_NTPase"/>
</dbReference>
<dbReference type="EMBL" id="BMMK01000008">
    <property type="protein sequence ID" value="GGM51232.1"/>
    <property type="molecule type" value="Genomic_DNA"/>
</dbReference>
<accession>A0A8J3C7T5</accession>
<comment type="caution">
    <text evidence="2">The sequence shown here is derived from an EMBL/GenBank/DDBJ whole genome shotgun (WGS) entry which is preliminary data.</text>
</comment>
<protein>
    <submittedName>
        <fullName evidence="2">Uncharacterized protein</fullName>
    </submittedName>
</protein>
<name>A0A8J3C7T5_9PSEU</name>
<proteinExistence type="predicted"/>
<dbReference type="RefSeq" id="WP_189056707.1">
    <property type="nucleotide sequence ID" value="NZ_BMMK01000008.1"/>
</dbReference>
<sequence>MTAFRGGEGTPDRGGRVTGRRDELRLLAEAGAQARCGAGQLILVMGPTGIGRTWLLSVARQHWSDSGLLVRLSQPTVADETTPCP</sequence>
<reference evidence="2" key="2">
    <citation type="submission" date="2020-09" db="EMBL/GenBank/DDBJ databases">
        <authorList>
            <person name="Sun Q."/>
            <person name="Zhou Y."/>
        </authorList>
    </citation>
    <scope>NUCLEOTIDE SEQUENCE</scope>
    <source>
        <strain evidence="2">CGMCC 4.5737</strain>
    </source>
</reference>